<dbReference type="Proteomes" id="UP000248882">
    <property type="component" value="Unassembled WGS sequence"/>
</dbReference>
<dbReference type="EMBL" id="QKZT01000005">
    <property type="protein sequence ID" value="PZX53993.1"/>
    <property type="molecule type" value="Genomic_DNA"/>
</dbReference>
<dbReference type="Gene3D" id="3.90.220.20">
    <property type="entry name" value="DNA methylase specificity domains"/>
    <property type="match status" value="2"/>
</dbReference>
<evidence type="ECO:0000256" key="2">
    <source>
        <dbReference type="ARBA" id="ARBA00022747"/>
    </source>
</evidence>
<proteinExistence type="inferred from homology"/>
<sequence>MSEWEEIGIGELATFRNGAGIKQEYFSDMGVKLARVSDFTDDSIDISKCNFVSKEHAIKWKSHFLNEGDVVVATVGSWPPNWSSAVGKVIRIPKALGDLIQNQNTCCIIPDNTKLDNRFLFYILRTIEFRWFAGNSAGGSANQARLPVAKLKQFKTLLPPLSEQKAIAHILGKLDDKIALNRRMNQTLEAMAQALFKSWFVDFDPVLDNALAIGNEIPEELEAMAEKRRVIANRTVIAPARRGGSPDEGAKQSVSKRLIDTNPALAAQFPSSFVFNETLGKWIPEGWEVKRAEEISKISIGKTPPRKEQHWFEESKSDSNFIWVSIKTMGTSGMYISDSDEYLTAESVAKFNVNKVPSNSVILSFKMTVGRVAITTREMCTNEAIAHFSNLKDSLFSGYIYLCLKNFDYDGLGSTSSIATAVNSKLIKQIPFLVPKAKVLNKFKKSVSKLNERILVTQNETENLTQLRDALLPELISGRVRVKVGYTETIE</sequence>
<evidence type="ECO:0000313" key="5">
    <source>
        <dbReference type="EMBL" id="PZX53993.1"/>
    </source>
</evidence>
<keyword evidence="2" id="KW-0680">Restriction system</keyword>
<dbReference type="InterPro" id="IPR044946">
    <property type="entry name" value="Restrct_endonuc_typeI_TRD_sf"/>
</dbReference>
<dbReference type="InterPro" id="IPR000055">
    <property type="entry name" value="Restrct_endonuc_typeI_TRD"/>
</dbReference>
<dbReference type="Pfam" id="PF01420">
    <property type="entry name" value="Methylase_S"/>
    <property type="match status" value="2"/>
</dbReference>
<evidence type="ECO:0000259" key="4">
    <source>
        <dbReference type="Pfam" id="PF01420"/>
    </source>
</evidence>
<evidence type="ECO:0000313" key="6">
    <source>
        <dbReference type="Proteomes" id="UP000248882"/>
    </source>
</evidence>
<accession>A0A2W7QZL3</accession>
<feature type="domain" description="Type I restriction modification DNA specificity" evidence="4">
    <location>
        <begin position="1"/>
        <end position="189"/>
    </location>
</feature>
<dbReference type="InterPro" id="IPR052021">
    <property type="entry name" value="Type-I_RS_S_subunit"/>
</dbReference>
<dbReference type="CDD" id="cd17244">
    <property type="entry name" value="RMtype1_S_Apa101655I-TRD2-CR2_like"/>
    <property type="match status" value="1"/>
</dbReference>
<dbReference type="AlphaFoldDB" id="A0A2W7QZL3"/>
<dbReference type="RefSeq" id="WP_111317412.1">
    <property type="nucleotide sequence ID" value="NZ_QKZT01000005.1"/>
</dbReference>
<organism evidence="5 6">
    <name type="scientific">Algoriphagus chordae</name>
    <dbReference type="NCBI Taxonomy" id="237019"/>
    <lineage>
        <taxon>Bacteria</taxon>
        <taxon>Pseudomonadati</taxon>
        <taxon>Bacteroidota</taxon>
        <taxon>Cytophagia</taxon>
        <taxon>Cytophagales</taxon>
        <taxon>Cyclobacteriaceae</taxon>
        <taxon>Algoriphagus</taxon>
    </lineage>
</organism>
<dbReference type="GO" id="GO:0003677">
    <property type="term" value="F:DNA binding"/>
    <property type="evidence" value="ECO:0007669"/>
    <property type="project" value="UniProtKB-KW"/>
</dbReference>
<dbReference type="OrthoDB" id="825893at2"/>
<gene>
    <name evidence="5" type="ORF">LV85_01331</name>
</gene>
<keyword evidence="6" id="KW-1185">Reference proteome</keyword>
<evidence type="ECO:0000256" key="1">
    <source>
        <dbReference type="ARBA" id="ARBA00010923"/>
    </source>
</evidence>
<comment type="caution">
    <text evidence="5">The sequence shown here is derived from an EMBL/GenBank/DDBJ whole genome shotgun (WGS) entry which is preliminary data.</text>
</comment>
<protein>
    <submittedName>
        <fullName evidence="5">Type I restriction enzyme S subunit</fullName>
    </submittedName>
</protein>
<reference evidence="5 6" key="1">
    <citation type="submission" date="2018-06" db="EMBL/GenBank/DDBJ databases">
        <title>Genomic Encyclopedia of Archaeal and Bacterial Type Strains, Phase II (KMG-II): from individual species to whole genera.</title>
        <authorList>
            <person name="Goeker M."/>
        </authorList>
    </citation>
    <scope>NUCLEOTIDE SEQUENCE [LARGE SCALE GENOMIC DNA]</scope>
    <source>
        <strain evidence="5 6">DSM 19830</strain>
    </source>
</reference>
<evidence type="ECO:0000256" key="3">
    <source>
        <dbReference type="ARBA" id="ARBA00023125"/>
    </source>
</evidence>
<name>A0A2W7QZL3_9BACT</name>
<dbReference type="GO" id="GO:0009307">
    <property type="term" value="P:DNA restriction-modification system"/>
    <property type="evidence" value="ECO:0007669"/>
    <property type="project" value="UniProtKB-KW"/>
</dbReference>
<dbReference type="PANTHER" id="PTHR30408">
    <property type="entry name" value="TYPE-1 RESTRICTION ENZYME ECOKI SPECIFICITY PROTEIN"/>
    <property type="match status" value="1"/>
</dbReference>
<keyword evidence="3" id="KW-0238">DNA-binding</keyword>
<dbReference type="SUPFAM" id="SSF116734">
    <property type="entry name" value="DNA methylase specificity domain"/>
    <property type="match status" value="2"/>
</dbReference>
<dbReference type="PANTHER" id="PTHR30408:SF13">
    <property type="entry name" value="TYPE I RESTRICTION ENZYME HINDI SPECIFICITY SUBUNIT"/>
    <property type="match status" value="1"/>
</dbReference>
<comment type="similarity">
    <text evidence="1">Belongs to the type-I restriction system S methylase family.</text>
</comment>
<feature type="domain" description="Type I restriction modification DNA specificity" evidence="4">
    <location>
        <begin position="284"/>
        <end position="438"/>
    </location>
</feature>